<evidence type="ECO:0000313" key="2">
    <source>
        <dbReference type="Proteomes" id="UP001595547"/>
    </source>
</evidence>
<gene>
    <name evidence="1" type="ORF">ACFOGH_01620</name>
</gene>
<name>A0ABV7IT32_9RHOB</name>
<dbReference type="EMBL" id="JBHRTO010000001">
    <property type="protein sequence ID" value="MFC3179672.1"/>
    <property type="molecule type" value="Genomic_DNA"/>
</dbReference>
<organism evidence="1 2">
    <name type="scientific">Cypionkella sinensis</name>
    <dbReference type="NCBI Taxonomy" id="1756043"/>
    <lineage>
        <taxon>Bacteria</taxon>
        <taxon>Pseudomonadati</taxon>
        <taxon>Pseudomonadota</taxon>
        <taxon>Alphaproteobacteria</taxon>
        <taxon>Rhodobacterales</taxon>
        <taxon>Paracoccaceae</taxon>
        <taxon>Cypionkella</taxon>
    </lineage>
</organism>
<dbReference type="Proteomes" id="UP001595547">
    <property type="component" value="Unassembled WGS sequence"/>
</dbReference>
<comment type="caution">
    <text evidence="1">The sequence shown here is derived from an EMBL/GenBank/DDBJ whole genome shotgun (WGS) entry which is preliminary data.</text>
</comment>
<dbReference type="RefSeq" id="WP_380071306.1">
    <property type="nucleotide sequence ID" value="NZ_JBHRTO010000001.1"/>
</dbReference>
<evidence type="ECO:0000313" key="1">
    <source>
        <dbReference type="EMBL" id="MFC3179672.1"/>
    </source>
</evidence>
<sequence>MKAIAEYFRDLAAEDRYFGAEPPTPDAAMLHRIAEREIQRRVEAKIQDNGVILRAGDADAPALVAPALATPAPAPTPSVAGTAAVDGNGESVAERLSRLRAAQAAPAPAPVAAAVAEVAAVAEPAIHHVAEAAALADEDYSEDQHSDDILANIAALAAPEPEAVAEVAEPAPAEDDLIAAAPAIDHIDASEPETDDADDADLADLADLAALDAVLPAADAGYDEDLSLAPATDSDLAAAFSDDLPEPQSLIANEDLVIEDTAATAQDDLAAEDYDDEILADLLPEHDPVVEAAAYADEDMLANLGALIAENDQLQADADAAAVEADAQDESLIAAADALVAEDDDSEDDILSSVLEAAPAAAIAPQTSAPVEAHEPEVAAEPVAAEPAREPGEKIQRARARVIKIRRADAPRAPEAAAPPTTSLLSPEAEAALQAELAALEAEAPAAPAPVRPTRPVRTITPRTVETAAEDDARLAAALADAPAAPQPETNAEADAVAALLNAETPVAAEATEATPQAEARKLLETESDDDAVTRLMAATNSVMDDEDNRRRHAAISHLKAAVAATEAERQIKAANPGRPQPDRQDIYRHDLESVVRAKPADSSIEARAAANAERLSPLVLVSEQRIDRPKPAPALNATTAPAAIAPVAAPAAPRVVMPVRPRRVSGAASMAAMQAMPDEDSLIGGEADDFDDEDTLSAEDDGNFFADGQNFADFAEKLGANTLPELLEASAVYCAQVLGRPNFSRPLVMRQLESLIDEPDHSREDRLRAFGTLLRQGRIAKVKRGQFSMTEHSPLLAEALRFTA</sequence>
<accession>A0ABV7IT32</accession>
<keyword evidence="2" id="KW-1185">Reference proteome</keyword>
<evidence type="ECO:0008006" key="3">
    <source>
        <dbReference type="Google" id="ProtNLM"/>
    </source>
</evidence>
<proteinExistence type="predicted"/>
<protein>
    <recommendedName>
        <fullName evidence="3">Lipoprotein</fullName>
    </recommendedName>
</protein>
<reference evidence="2" key="1">
    <citation type="journal article" date="2019" name="Int. J. Syst. Evol. Microbiol.">
        <title>The Global Catalogue of Microorganisms (GCM) 10K type strain sequencing project: providing services to taxonomists for standard genome sequencing and annotation.</title>
        <authorList>
            <consortium name="The Broad Institute Genomics Platform"/>
            <consortium name="The Broad Institute Genome Sequencing Center for Infectious Disease"/>
            <person name="Wu L."/>
            <person name="Ma J."/>
        </authorList>
    </citation>
    <scope>NUCLEOTIDE SEQUENCE [LARGE SCALE GENOMIC DNA]</scope>
    <source>
        <strain evidence="2">KCTC 52039</strain>
    </source>
</reference>